<dbReference type="AlphaFoldDB" id="B0Y006"/>
<sequence>MNSRKLRKLQSEFDSLTSIIVRFENTLQFLHRSRGVRMEDHHIDMSKMTEMISTAISKHFQDLKKTLPLSQFNQYRVNKPGKAYQIHKTRAYRHVSAGF</sequence>
<evidence type="ECO:0008006" key="3">
    <source>
        <dbReference type="Google" id="ProtNLM"/>
    </source>
</evidence>
<gene>
    <name evidence="1" type="ORF">AFUB_045190</name>
</gene>
<protein>
    <recommendedName>
        <fullName evidence="3">Fungal N-terminal domain-containing protein</fullName>
    </recommendedName>
</protein>
<keyword evidence="2" id="KW-1185">Reference proteome</keyword>
<dbReference type="Proteomes" id="UP000001699">
    <property type="component" value="Unassembled WGS sequence"/>
</dbReference>
<dbReference type="EMBL" id="DS499596">
    <property type="protein sequence ID" value="EDP53344.1"/>
    <property type="molecule type" value="Genomic_DNA"/>
</dbReference>
<dbReference type="OrthoDB" id="10483369at2759"/>
<reference evidence="1 2" key="1">
    <citation type="journal article" date="2008" name="PLoS Genet.">
        <title>Genomic islands in the pathogenic filamentous fungus Aspergillus fumigatus.</title>
        <authorList>
            <person name="Fedorova N.D."/>
            <person name="Khaldi N."/>
            <person name="Joardar V.S."/>
            <person name="Maiti R."/>
            <person name="Amedeo P."/>
            <person name="Anderson M.J."/>
            <person name="Crabtree J."/>
            <person name="Silva J.C."/>
            <person name="Badger J.H."/>
            <person name="Albarraq A."/>
            <person name="Angiuoli S."/>
            <person name="Bussey H."/>
            <person name="Bowyer P."/>
            <person name="Cotty P.J."/>
            <person name="Dyer P.S."/>
            <person name="Egan A."/>
            <person name="Galens K."/>
            <person name="Fraser-Liggett C.M."/>
            <person name="Haas B.J."/>
            <person name="Inman J.M."/>
            <person name="Kent R."/>
            <person name="Lemieux S."/>
            <person name="Malavazi I."/>
            <person name="Orvis J."/>
            <person name="Roemer T."/>
            <person name="Ronning C.M."/>
            <person name="Sundaram J.P."/>
            <person name="Sutton G."/>
            <person name="Turner G."/>
            <person name="Venter J.C."/>
            <person name="White O.R."/>
            <person name="Whitty B.R."/>
            <person name="Youngman P."/>
            <person name="Wolfe K.H."/>
            <person name="Goldman G.H."/>
            <person name="Wortman J.R."/>
            <person name="Jiang B."/>
            <person name="Denning D.W."/>
            <person name="Nierman W.C."/>
        </authorList>
    </citation>
    <scope>NUCLEOTIDE SEQUENCE [LARGE SCALE GENOMIC DNA]</scope>
    <source>
        <strain evidence="2">CBS 144.89 / FGSC A1163 / CEA10</strain>
    </source>
</reference>
<dbReference type="HOGENOM" id="CLU_2319885_0_0_1"/>
<dbReference type="VEuPathDB" id="FungiDB:AFUB_045190"/>
<organism evidence="1 2">
    <name type="scientific">Aspergillus fumigatus (strain CBS 144.89 / FGSC A1163 / CEA10)</name>
    <name type="common">Neosartorya fumigata</name>
    <dbReference type="NCBI Taxonomy" id="451804"/>
    <lineage>
        <taxon>Eukaryota</taxon>
        <taxon>Fungi</taxon>
        <taxon>Dikarya</taxon>
        <taxon>Ascomycota</taxon>
        <taxon>Pezizomycotina</taxon>
        <taxon>Eurotiomycetes</taxon>
        <taxon>Eurotiomycetidae</taxon>
        <taxon>Eurotiales</taxon>
        <taxon>Aspergillaceae</taxon>
        <taxon>Aspergillus</taxon>
        <taxon>Aspergillus subgen. Fumigati</taxon>
    </lineage>
</organism>
<evidence type="ECO:0000313" key="2">
    <source>
        <dbReference type="Proteomes" id="UP000001699"/>
    </source>
</evidence>
<accession>B0Y006</accession>
<evidence type="ECO:0000313" key="1">
    <source>
        <dbReference type="EMBL" id="EDP53344.1"/>
    </source>
</evidence>
<name>B0Y006_ASPFC</name>
<proteinExistence type="predicted"/>